<keyword evidence="9" id="KW-1185">Reference proteome</keyword>
<keyword evidence="3" id="KW-0812">Transmembrane</keyword>
<keyword evidence="7" id="KW-0732">Signal</keyword>
<dbReference type="OrthoDB" id="229865at2"/>
<reference evidence="8 9" key="1">
    <citation type="submission" date="2019-02" db="EMBL/GenBank/DDBJ databases">
        <title>Deep-cultivation of Planctomycetes and their phenomic and genomic characterization uncovers novel biology.</title>
        <authorList>
            <person name="Wiegand S."/>
            <person name="Jogler M."/>
            <person name="Boedeker C."/>
            <person name="Pinto D."/>
            <person name="Vollmers J."/>
            <person name="Rivas-Marin E."/>
            <person name="Kohn T."/>
            <person name="Peeters S.H."/>
            <person name="Heuer A."/>
            <person name="Rast P."/>
            <person name="Oberbeckmann S."/>
            <person name="Bunk B."/>
            <person name="Jeske O."/>
            <person name="Meyerdierks A."/>
            <person name="Storesund J.E."/>
            <person name="Kallscheuer N."/>
            <person name="Luecker S."/>
            <person name="Lage O.M."/>
            <person name="Pohl T."/>
            <person name="Merkel B.J."/>
            <person name="Hornburger P."/>
            <person name="Mueller R.-W."/>
            <person name="Bruemmer F."/>
            <person name="Labrenz M."/>
            <person name="Spormann A.M."/>
            <person name="Op Den Camp H."/>
            <person name="Overmann J."/>
            <person name="Amann R."/>
            <person name="Jetten M.S.M."/>
            <person name="Mascher T."/>
            <person name="Medema M.H."/>
            <person name="Devos D.P."/>
            <person name="Kaster A.-K."/>
            <person name="Ovreas L."/>
            <person name="Rohde M."/>
            <person name="Galperin M.Y."/>
            <person name="Jogler C."/>
        </authorList>
    </citation>
    <scope>NUCLEOTIDE SEQUENCE [LARGE SCALE GENOMIC DNA]</scope>
    <source>
        <strain evidence="8 9">Pla123a</strain>
    </source>
</reference>
<name>A0A5C5YRU2_9BACT</name>
<evidence type="ECO:0000313" key="9">
    <source>
        <dbReference type="Proteomes" id="UP000318478"/>
    </source>
</evidence>
<dbReference type="EMBL" id="SJPO01000003">
    <property type="protein sequence ID" value="TWT77625.1"/>
    <property type="molecule type" value="Genomic_DNA"/>
</dbReference>
<dbReference type="Proteomes" id="UP000318478">
    <property type="component" value="Unassembled WGS sequence"/>
</dbReference>
<gene>
    <name evidence="8" type="ORF">Pla123a_14210</name>
</gene>
<keyword evidence="4" id="KW-0472">Membrane</keyword>
<dbReference type="InterPro" id="IPR051906">
    <property type="entry name" value="TolC-like"/>
</dbReference>
<feature type="compositionally biased region" description="Low complexity" evidence="6">
    <location>
        <begin position="700"/>
        <end position="724"/>
    </location>
</feature>
<evidence type="ECO:0000256" key="2">
    <source>
        <dbReference type="ARBA" id="ARBA00022452"/>
    </source>
</evidence>
<evidence type="ECO:0000313" key="8">
    <source>
        <dbReference type="EMBL" id="TWT77625.1"/>
    </source>
</evidence>
<evidence type="ECO:0000256" key="7">
    <source>
        <dbReference type="SAM" id="SignalP"/>
    </source>
</evidence>
<dbReference type="PANTHER" id="PTHR30026">
    <property type="entry name" value="OUTER MEMBRANE PROTEIN TOLC"/>
    <property type="match status" value="1"/>
</dbReference>
<organism evidence="8 9">
    <name type="scientific">Posidoniimonas polymericola</name>
    <dbReference type="NCBI Taxonomy" id="2528002"/>
    <lineage>
        <taxon>Bacteria</taxon>
        <taxon>Pseudomonadati</taxon>
        <taxon>Planctomycetota</taxon>
        <taxon>Planctomycetia</taxon>
        <taxon>Pirellulales</taxon>
        <taxon>Lacipirellulaceae</taxon>
        <taxon>Posidoniimonas</taxon>
    </lineage>
</organism>
<feature type="chain" id="PRO_5022877753" evidence="7">
    <location>
        <begin position="31"/>
        <end position="814"/>
    </location>
</feature>
<accession>A0A5C5YRU2</accession>
<comment type="caution">
    <text evidence="8">The sequence shown here is derived from an EMBL/GenBank/DDBJ whole genome shotgun (WGS) entry which is preliminary data.</text>
</comment>
<evidence type="ECO:0000256" key="3">
    <source>
        <dbReference type="ARBA" id="ARBA00022692"/>
    </source>
</evidence>
<dbReference type="GO" id="GO:1990281">
    <property type="term" value="C:efflux pump complex"/>
    <property type="evidence" value="ECO:0007669"/>
    <property type="project" value="TreeGrafter"/>
</dbReference>
<dbReference type="PANTHER" id="PTHR30026:SF23">
    <property type="entry name" value="TO APRF-PUTATIVE OUTER MEMBRANE EFFLUX PROTEIN OR SECRETED ALKALINE PHOSPHATASE-RELATED"/>
    <property type="match status" value="1"/>
</dbReference>
<dbReference type="AlphaFoldDB" id="A0A5C5YRU2"/>
<dbReference type="RefSeq" id="WP_146585301.1">
    <property type="nucleotide sequence ID" value="NZ_SJPO01000003.1"/>
</dbReference>
<comment type="subcellular location">
    <subcellularLocation>
        <location evidence="1">Cell outer membrane</location>
    </subcellularLocation>
</comment>
<dbReference type="PROSITE" id="PS51257">
    <property type="entry name" value="PROKAR_LIPOPROTEIN"/>
    <property type="match status" value="1"/>
</dbReference>
<evidence type="ECO:0000256" key="4">
    <source>
        <dbReference type="ARBA" id="ARBA00023136"/>
    </source>
</evidence>
<dbReference type="Gene3D" id="1.20.1600.10">
    <property type="entry name" value="Outer membrane efflux proteins (OEP)"/>
    <property type="match status" value="1"/>
</dbReference>
<dbReference type="GO" id="GO:0015562">
    <property type="term" value="F:efflux transmembrane transporter activity"/>
    <property type="evidence" value="ECO:0007669"/>
    <property type="project" value="InterPro"/>
</dbReference>
<evidence type="ECO:0000256" key="6">
    <source>
        <dbReference type="SAM" id="MobiDB-lite"/>
    </source>
</evidence>
<evidence type="ECO:0000256" key="1">
    <source>
        <dbReference type="ARBA" id="ARBA00004442"/>
    </source>
</evidence>
<keyword evidence="5" id="KW-0998">Cell outer membrane</keyword>
<dbReference type="GO" id="GO:0015288">
    <property type="term" value="F:porin activity"/>
    <property type="evidence" value="ECO:0007669"/>
    <property type="project" value="TreeGrafter"/>
</dbReference>
<dbReference type="GO" id="GO:0009279">
    <property type="term" value="C:cell outer membrane"/>
    <property type="evidence" value="ECO:0007669"/>
    <property type="project" value="UniProtKB-SubCell"/>
</dbReference>
<feature type="signal peptide" evidence="7">
    <location>
        <begin position="1"/>
        <end position="30"/>
    </location>
</feature>
<feature type="compositionally biased region" description="Low complexity" evidence="6">
    <location>
        <begin position="735"/>
        <end position="750"/>
    </location>
</feature>
<feature type="region of interest" description="Disordered" evidence="6">
    <location>
        <begin position="700"/>
        <end position="814"/>
    </location>
</feature>
<keyword evidence="2" id="KW-1134">Transmembrane beta strand</keyword>
<protein>
    <submittedName>
        <fullName evidence="8">Outer membrane efflux protein</fullName>
    </submittedName>
</protein>
<evidence type="ECO:0000256" key="5">
    <source>
        <dbReference type="ARBA" id="ARBA00023237"/>
    </source>
</evidence>
<dbReference type="SUPFAM" id="SSF56954">
    <property type="entry name" value="Outer membrane efflux proteins (OEP)"/>
    <property type="match status" value="1"/>
</dbReference>
<sequence precursor="true">MATTRPTRHTALRLLLAASLLAGGCRTKQAAFKSCGDCVAGDYYATAAADIDYPAVSQCSLEGCDAGLGTLPPRTLSDQQAASYRDILLEEVIQMGLAQSTVLRDLGGSVVRSPQSTQTVYDPAIQETDPSGGIEAALSAFDAQFTTSLFFENNDRALNNQFFGGGTQTFTQDAAVHQMQLSKRSVAGTELAARQVIEYDSSVDTNPLRYGQPLPGNQFMSAYTVKVEGEFRHPLMQGGGAEYNRIAGPTRTPGVYNGVLIARLKTDVQLTEFEIAVRDLVSNLENAYWDLYFAYRDLDAKIAARDSALDTWRRVQALYETGRRGGEAEKEAQAREQYYRFQEEVENALSGRLFDGTRTNNGSAAGTFRGNGGVYVAERRLRRLMNLPASDGTLLRPAQEPIVAEVVFDWDQVMLEAIDRRAELRRQKWGIRRRELELIASKNHLLPRLDAVGRYRWRGFGDHLLDNGPSPDDRFDNAFEDLGTGDFQEWQLGLELDIPIGYRQAHSAVRNAELLLARERAMLCDQQQEIVHQAANAVADVDRALRVSQTSYNRLVASRNQLDAVSAAFESDKAPLNLLLDAQRRLAEAESRYHRTVTEYAVSIKNMHFVKGTLLEFDGVFLTEGGWPGKAYQDARDLEDRRGGPREMNYASRRAPAVSRGVYDQHRDACQQPAMHGAAPAEPMTAAAPTARELPAIEQPVAVQPTTVQPPATVRPKVVTRPVRQPAAAPSSDNAPRAATRPATPDTSAPVLKANPPATSPTPRRVAPEAPTPLPKPLPQSEQPAKKSRAEAEFDLLFQPTGLNAPQALPSLNR</sequence>
<proteinExistence type="predicted"/>